<dbReference type="PROSITE" id="PS52038">
    <property type="entry name" value="TOPO_IB_2"/>
    <property type="match status" value="1"/>
</dbReference>
<evidence type="ECO:0000256" key="2">
    <source>
        <dbReference type="ARBA" id="ARBA00006645"/>
    </source>
</evidence>
<name>A0A7Y3W6P1_9PROT</name>
<dbReference type="Proteomes" id="UP000536835">
    <property type="component" value="Unassembled WGS sequence"/>
</dbReference>
<dbReference type="InterPro" id="IPR014711">
    <property type="entry name" value="TopoI_cat_a-hlx-sub_euk"/>
</dbReference>
<dbReference type="SUPFAM" id="SSF55869">
    <property type="entry name" value="DNA topoisomerase I domain"/>
    <property type="match status" value="1"/>
</dbReference>
<evidence type="ECO:0000256" key="6">
    <source>
        <dbReference type="ARBA" id="ARBA00023235"/>
    </source>
</evidence>
<accession>A0A7Y3W6P1</accession>
<gene>
    <name evidence="9" type="ORF">HK107_14200</name>
</gene>
<evidence type="ECO:0000256" key="3">
    <source>
        <dbReference type="ARBA" id="ARBA00012891"/>
    </source>
</evidence>
<evidence type="ECO:0000313" key="9">
    <source>
        <dbReference type="EMBL" id="NNU17481.1"/>
    </source>
</evidence>
<evidence type="ECO:0000313" key="10">
    <source>
        <dbReference type="Proteomes" id="UP000536835"/>
    </source>
</evidence>
<dbReference type="InterPro" id="IPR013500">
    <property type="entry name" value="TopoI_cat_euk"/>
</dbReference>
<evidence type="ECO:0000256" key="4">
    <source>
        <dbReference type="ARBA" id="ARBA00023029"/>
    </source>
</evidence>
<dbReference type="Pfam" id="PF01028">
    <property type="entry name" value="Topoisom_I"/>
    <property type="match status" value="1"/>
</dbReference>
<protein>
    <recommendedName>
        <fullName evidence="3">DNA topoisomerase</fullName>
        <ecNumber evidence="3">5.6.2.1</ecNumber>
    </recommendedName>
</protein>
<comment type="caution">
    <text evidence="9">The sequence shown here is derived from an EMBL/GenBank/DDBJ whole genome shotgun (WGS) entry which is preliminary data.</text>
</comment>
<dbReference type="GO" id="GO:0006265">
    <property type="term" value="P:DNA topological change"/>
    <property type="evidence" value="ECO:0007669"/>
    <property type="project" value="InterPro"/>
</dbReference>
<dbReference type="Gene3D" id="3.90.15.10">
    <property type="entry name" value="Topoisomerase I, Chain A, domain 3"/>
    <property type="match status" value="1"/>
</dbReference>
<dbReference type="EMBL" id="JABFCX010000003">
    <property type="protein sequence ID" value="NNU17481.1"/>
    <property type="molecule type" value="Genomic_DNA"/>
</dbReference>
<dbReference type="Gene3D" id="3.30.66.10">
    <property type="entry name" value="DNA topoisomerase I domain"/>
    <property type="match status" value="1"/>
</dbReference>
<comment type="catalytic activity">
    <reaction evidence="1">
        <text>ATP-independent breakage of single-stranded DNA, followed by passage and rejoining.</text>
        <dbReference type="EC" id="5.6.2.1"/>
    </reaction>
</comment>
<dbReference type="RefSeq" id="WP_173200944.1">
    <property type="nucleotide sequence ID" value="NZ_JABFCX010000003.1"/>
</dbReference>
<dbReference type="EC" id="5.6.2.1" evidence="3"/>
<feature type="domain" description="DNA topoisomerase I catalytic core eukaryotic-type" evidence="7">
    <location>
        <begin position="93"/>
        <end position="255"/>
    </location>
</feature>
<dbReference type="SUPFAM" id="SSF56349">
    <property type="entry name" value="DNA breaking-rejoining enzymes"/>
    <property type="match status" value="1"/>
</dbReference>
<comment type="similarity">
    <text evidence="2">Belongs to the type IB topoisomerase family.</text>
</comment>
<evidence type="ECO:0000256" key="1">
    <source>
        <dbReference type="ARBA" id="ARBA00000213"/>
    </source>
</evidence>
<evidence type="ECO:0000259" key="8">
    <source>
        <dbReference type="Pfam" id="PF21338"/>
    </source>
</evidence>
<dbReference type="InterPro" id="IPR011010">
    <property type="entry name" value="DNA_brk_join_enz"/>
</dbReference>
<dbReference type="InterPro" id="IPR049331">
    <property type="entry name" value="Top1B_N_bact"/>
</dbReference>
<keyword evidence="6 9" id="KW-0413">Isomerase</keyword>
<dbReference type="GO" id="GO:0003677">
    <property type="term" value="F:DNA binding"/>
    <property type="evidence" value="ECO:0007669"/>
    <property type="project" value="UniProtKB-KW"/>
</dbReference>
<dbReference type="AlphaFoldDB" id="A0A7Y3W6P1"/>
<dbReference type="InterPro" id="IPR001631">
    <property type="entry name" value="TopoI"/>
</dbReference>
<dbReference type="Pfam" id="PF21338">
    <property type="entry name" value="Top1B_N_bact"/>
    <property type="match status" value="1"/>
</dbReference>
<keyword evidence="10" id="KW-1185">Reference proteome</keyword>
<sequence length="333" mass="36861">MRTDSEQDARAAGLIYSSDAEPGFARRKRGRGWSFYDPGGSLVRDPEVRERCLGLAIPPAYEDVWICSHPKGHLQATGRDERGRKAYLYHEAWRAYRDRQKYDLLAEFGARLGTARLANEERRRGRKPTRERVLAAMFALLDQHALRVGHEAYTEENGSFGLTTLRADHLDTERHVLSFTAKGGKDREVLIDDRKLFAMLEKLAGLPGETLAHFDDDGEARSLCADDVNEDLSQFFGETGSAKSFRTWHGSVAAFEAGLSGGAKVDDVLEAAASRLGNTKAIARTSYVHPAIVDAVKDGSLAESGGDCLKGRSRKGLTQMESGFLRWLTKISQ</sequence>
<dbReference type="PRINTS" id="PR00416">
    <property type="entry name" value="EUTPISMRASEI"/>
</dbReference>
<reference evidence="9 10" key="1">
    <citation type="submission" date="2020-05" db="EMBL/GenBank/DDBJ databases">
        <title>Parvularcula mediterraneae sp. nov., isolated from polypropylene straw from shallow seawater of the seashore of Laganas in Zakynthos island, Greece.</title>
        <authorList>
            <person name="Szabo I."/>
            <person name="Al-Omari J."/>
            <person name="Rado J."/>
            <person name="Szerdahelyi G.S."/>
        </authorList>
    </citation>
    <scope>NUCLEOTIDE SEQUENCE [LARGE SCALE GENOMIC DNA]</scope>
    <source>
        <strain evidence="9 10">ZS-1/3</strain>
    </source>
</reference>
<feature type="domain" description="DNA topoisomerase IB N-terminal" evidence="8">
    <location>
        <begin position="32"/>
        <end position="80"/>
    </location>
</feature>
<keyword evidence="5" id="KW-0238">DNA-binding</keyword>
<organism evidence="9 10">
    <name type="scientific">Parvularcula mediterranea</name>
    <dbReference type="NCBI Taxonomy" id="2732508"/>
    <lineage>
        <taxon>Bacteria</taxon>
        <taxon>Pseudomonadati</taxon>
        <taxon>Pseudomonadota</taxon>
        <taxon>Alphaproteobacteria</taxon>
        <taxon>Parvularculales</taxon>
        <taxon>Parvularculaceae</taxon>
        <taxon>Parvularcula</taxon>
    </lineage>
</organism>
<dbReference type="InterPro" id="IPR035447">
    <property type="entry name" value="DNA_topo_I_N_sf"/>
</dbReference>
<keyword evidence="4" id="KW-0799">Topoisomerase</keyword>
<dbReference type="GO" id="GO:0003917">
    <property type="term" value="F:DNA topoisomerase type I (single strand cut, ATP-independent) activity"/>
    <property type="evidence" value="ECO:0007669"/>
    <property type="project" value="UniProtKB-EC"/>
</dbReference>
<evidence type="ECO:0000259" key="7">
    <source>
        <dbReference type="Pfam" id="PF01028"/>
    </source>
</evidence>
<evidence type="ECO:0000256" key="5">
    <source>
        <dbReference type="ARBA" id="ARBA00023125"/>
    </source>
</evidence>
<dbReference type="Gene3D" id="1.10.132.120">
    <property type="match status" value="1"/>
</dbReference>
<proteinExistence type="inferred from homology"/>